<name>A0ABR3P677_9PEZI</name>
<evidence type="ECO:0000256" key="3">
    <source>
        <dbReference type="ARBA" id="ARBA00023015"/>
    </source>
</evidence>
<evidence type="ECO:0000313" key="8">
    <source>
        <dbReference type="EMBL" id="KAL1301632.1"/>
    </source>
</evidence>
<dbReference type="PANTHER" id="PTHR33572:SF17">
    <property type="entry name" value="SEXUAL DEVELOPMENT REGULATOR VELC"/>
    <property type="match status" value="1"/>
</dbReference>
<comment type="subcellular location">
    <subcellularLocation>
        <location evidence="1">Nucleus</location>
    </subcellularLocation>
</comment>
<evidence type="ECO:0000313" key="9">
    <source>
        <dbReference type="Proteomes" id="UP001562354"/>
    </source>
</evidence>
<proteinExistence type="predicted"/>
<keyword evidence="5" id="KW-0539">Nucleus</keyword>
<organism evidence="8 9">
    <name type="scientific">Neodothiora populina</name>
    <dbReference type="NCBI Taxonomy" id="2781224"/>
    <lineage>
        <taxon>Eukaryota</taxon>
        <taxon>Fungi</taxon>
        <taxon>Dikarya</taxon>
        <taxon>Ascomycota</taxon>
        <taxon>Pezizomycotina</taxon>
        <taxon>Dothideomycetes</taxon>
        <taxon>Dothideomycetidae</taxon>
        <taxon>Dothideales</taxon>
        <taxon>Dothioraceae</taxon>
        <taxon>Neodothiora</taxon>
    </lineage>
</organism>
<feature type="region of interest" description="Disordered" evidence="6">
    <location>
        <begin position="96"/>
        <end position="143"/>
    </location>
</feature>
<gene>
    <name evidence="8" type="ORF">AAFC00_005857</name>
</gene>
<keyword evidence="4" id="KW-0804">Transcription</keyword>
<dbReference type="InterPro" id="IPR038491">
    <property type="entry name" value="Velvet_dom_sf"/>
</dbReference>
<dbReference type="EMBL" id="JBFMKM010000013">
    <property type="protein sequence ID" value="KAL1301632.1"/>
    <property type="molecule type" value="Genomic_DNA"/>
</dbReference>
<evidence type="ECO:0000256" key="1">
    <source>
        <dbReference type="ARBA" id="ARBA00004123"/>
    </source>
</evidence>
<feature type="region of interest" description="Disordered" evidence="6">
    <location>
        <begin position="396"/>
        <end position="446"/>
    </location>
</feature>
<dbReference type="GeneID" id="95979556"/>
<evidence type="ECO:0000256" key="2">
    <source>
        <dbReference type="ARBA" id="ARBA00022969"/>
    </source>
</evidence>
<comment type="caution">
    <text evidence="8">The sequence shown here is derived from an EMBL/GenBank/DDBJ whole genome shotgun (WGS) entry which is preliminary data.</text>
</comment>
<dbReference type="PROSITE" id="PS51821">
    <property type="entry name" value="VELVET"/>
    <property type="match status" value="1"/>
</dbReference>
<feature type="compositionally biased region" description="Polar residues" evidence="6">
    <location>
        <begin position="15"/>
        <end position="26"/>
    </location>
</feature>
<dbReference type="InterPro" id="IPR021740">
    <property type="entry name" value="Velvet"/>
</dbReference>
<feature type="domain" description="Velvet" evidence="7">
    <location>
        <begin position="214"/>
        <end position="398"/>
    </location>
</feature>
<keyword evidence="2" id="KW-0749">Sporulation</keyword>
<feature type="compositionally biased region" description="Low complexity" evidence="6">
    <location>
        <begin position="117"/>
        <end position="133"/>
    </location>
</feature>
<evidence type="ECO:0000259" key="7">
    <source>
        <dbReference type="PROSITE" id="PS51821"/>
    </source>
</evidence>
<keyword evidence="9" id="KW-1185">Reference proteome</keyword>
<dbReference type="RefSeq" id="XP_069197908.1">
    <property type="nucleotide sequence ID" value="XM_069345707.1"/>
</dbReference>
<dbReference type="InterPro" id="IPR037525">
    <property type="entry name" value="Velvet_dom"/>
</dbReference>
<dbReference type="Proteomes" id="UP001562354">
    <property type="component" value="Unassembled WGS sequence"/>
</dbReference>
<dbReference type="Gene3D" id="2.60.40.3960">
    <property type="entry name" value="Velvet domain"/>
    <property type="match status" value="1"/>
</dbReference>
<feature type="compositionally biased region" description="Pro residues" evidence="6">
    <location>
        <begin position="1"/>
        <end position="10"/>
    </location>
</feature>
<evidence type="ECO:0000256" key="6">
    <source>
        <dbReference type="SAM" id="MobiDB-lite"/>
    </source>
</evidence>
<protein>
    <recommendedName>
        <fullName evidence="7">Velvet domain-containing protein</fullName>
    </recommendedName>
</protein>
<feature type="compositionally biased region" description="Acidic residues" evidence="6">
    <location>
        <begin position="416"/>
        <end position="433"/>
    </location>
</feature>
<feature type="region of interest" description="Disordered" evidence="6">
    <location>
        <begin position="1"/>
        <end position="72"/>
    </location>
</feature>
<dbReference type="PANTHER" id="PTHR33572">
    <property type="entry name" value="SPORE DEVELOPMENT REGULATOR VOSA"/>
    <property type="match status" value="1"/>
</dbReference>
<reference evidence="8 9" key="1">
    <citation type="submission" date="2024-07" db="EMBL/GenBank/DDBJ databases">
        <title>Draft sequence of the Neodothiora populina.</title>
        <authorList>
            <person name="Drown D.D."/>
            <person name="Schuette U.S."/>
            <person name="Buechlein A.B."/>
            <person name="Rusch D.R."/>
            <person name="Winton L.W."/>
            <person name="Adams G.A."/>
        </authorList>
    </citation>
    <scope>NUCLEOTIDE SEQUENCE [LARGE SCALE GENOMIC DNA]</scope>
    <source>
        <strain evidence="8 9">CPC 39397</strain>
    </source>
</reference>
<keyword evidence="3" id="KW-0805">Transcription regulation</keyword>
<dbReference type="Pfam" id="PF11754">
    <property type="entry name" value="Velvet"/>
    <property type="match status" value="1"/>
</dbReference>
<feature type="compositionally biased region" description="Low complexity" evidence="6">
    <location>
        <begin position="179"/>
        <end position="192"/>
    </location>
</feature>
<accession>A0ABR3P677</accession>
<evidence type="ECO:0000256" key="4">
    <source>
        <dbReference type="ARBA" id="ARBA00023163"/>
    </source>
</evidence>
<sequence length="446" mass="48377">MSHSNPPSPVHPRDFSTSSRSMTDTQLPPVFPAPSFLGHPQRYHGSSGVVHHPTYGPMDTGPGRQGMPQSFPILPPLKLSSSTPRSNARQAVPISTLLSDPPSAPHQRALPSAPHYSPEVAPSSAAAATERSAFPVPSGPSFPLVTRRTSEQYQLHSDASNFVRTASISGATQSPNYTSGSPSSASIGSACSPRAPRSVVSGKFEAVTSQISPVPQVRYTLSMRQQPIAARACGFGERDRRVVDPPPIVDVSLVDRETGDNEDEAPHVYTTLHCTIVHADTLADASQIEQSRTDMAMTQRLMGTCVASPFPGKDESGRKGTFFVFPDLSCRSPGKYRFLFRLIVVDPLHLEVGGTTKIQTQIYSDPFEVFSAKEFPGMRASSSLLKTLRKQGLNVAVKKGREATKKSTRRTQNDGDYSEDEEDMVEEEDDEGEGEGRDTKKRKRSA</sequence>
<evidence type="ECO:0000256" key="5">
    <source>
        <dbReference type="ARBA" id="ARBA00023242"/>
    </source>
</evidence>
<feature type="region of interest" description="Disordered" evidence="6">
    <location>
        <begin position="172"/>
        <end position="192"/>
    </location>
</feature>